<evidence type="ECO:0000313" key="3">
    <source>
        <dbReference type="Proteomes" id="UP000181942"/>
    </source>
</evidence>
<dbReference type="PANTHER" id="PTHR33164:SF43">
    <property type="entry name" value="HTH-TYPE TRANSCRIPTIONAL REPRESSOR YETL"/>
    <property type="match status" value="1"/>
</dbReference>
<sequence length="167" mass="18101">MTSPNDTPPSVAPSRAGGEPGLVDVDALAQLSFLVHNALDEIAGQHDLSIIQARLLGVLRDREPTMNQLGRLLGLDKSSISGLVDRAQRRGLVTRTVSANDRRAFQVSITDAGRQLVEQLAEQFAERIELSVAPLPDADRQRLSQLAAQVVASDAHRRGIDLRTTPR</sequence>
<protein>
    <submittedName>
        <fullName evidence="2">DNA-binding transcriptional regulator, MarR family</fullName>
    </submittedName>
</protein>
<dbReference type="InterPro" id="IPR036390">
    <property type="entry name" value="WH_DNA-bd_sf"/>
</dbReference>
<dbReference type="PROSITE" id="PS50995">
    <property type="entry name" value="HTH_MARR_2"/>
    <property type="match status" value="1"/>
</dbReference>
<evidence type="ECO:0000259" key="1">
    <source>
        <dbReference type="PROSITE" id="PS50995"/>
    </source>
</evidence>
<dbReference type="GO" id="GO:0003677">
    <property type="term" value="F:DNA binding"/>
    <property type="evidence" value="ECO:0007669"/>
    <property type="project" value="UniProtKB-KW"/>
</dbReference>
<dbReference type="GO" id="GO:0003700">
    <property type="term" value="F:DNA-binding transcription factor activity"/>
    <property type="evidence" value="ECO:0007669"/>
    <property type="project" value="InterPro"/>
</dbReference>
<accession>A0A1I2N9C7</accession>
<evidence type="ECO:0000313" key="2">
    <source>
        <dbReference type="EMBL" id="SFG00153.1"/>
    </source>
</evidence>
<dbReference type="EMBL" id="FONR01000014">
    <property type="protein sequence ID" value="SFG00153.1"/>
    <property type="molecule type" value="Genomic_DNA"/>
</dbReference>
<reference evidence="2 3" key="1">
    <citation type="submission" date="2016-10" db="EMBL/GenBank/DDBJ databases">
        <authorList>
            <person name="de Groot N.N."/>
        </authorList>
    </citation>
    <scope>NUCLEOTIDE SEQUENCE [LARGE SCALE GENOMIC DNA]</scope>
    <source>
        <strain evidence="2 3">OK461</strain>
    </source>
</reference>
<dbReference type="InterPro" id="IPR036388">
    <property type="entry name" value="WH-like_DNA-bd_sf"/>
</dbReference>
<feature type="domain" description="HTH marR-type" evidence="1">
    <location>
        <begin position="24"/>
        <end position="152"/>
    </location>
</feature>
<dbReference type="SMART" id="SM00347">
    <property type="entry name" value="HTH_MARR"/>
    <property type="match status" value="1"/>
</dbReference>
<gene>
    <name evidence="2" type="ORF">SAMN02787118_114265</name>
</gene>
<dbReference type="PANTHER" id="PTHR33164">
    <property type="entry name" value="TRANSCRIPTIONAL REGULATOR, MARR FAMILY"/>
    <property type="match status" value="1"/>
</dbReference>
<organism evidence="2 3">
    <name type="scientific">Streptomyces mirabilis</name>
    <dbReference type="NCBI Taxonomy" id="68239"/>
    <lineage>
        <taxon>Bacteria</taxon>
        <taxon>Bacillati</taxon>
        <taxon>Actinomycetota</taxon>
        <taxon>Actinomycetes</taxon>
        <taxon>Kitasatosporales</taxon>
        <taxon>Streptomycetaceae</taxon>
        <taxon>Streptomyces</taxon>
    </lineage>
</organism>
<dbReference type="GO" id="GO:0006950">
    <property type="term" value="P:response to stress"/>
    <property type="evidence" value="ECO:0007669"/>
    <property type="project" value="TreeGrafter"/>
</dbReference>
<dbReference type="Proteomes" id="UP000181942">
    <property type="component" value="Unassembled WGS sequence"/>
</dbReference>
<name>A0A1I2N9C7_9ACTN</name>
<dbReference type="Pfam" id="PF12802">
    <property type="entry name" value="MarR_2"/>
    <property type="match status" value="1"/>
</dbReference>
<dbReference type="Gene3D" id="1.10.10.10">
    <property type="entry name" value="Winged helix-like DNA-binding domain superfamily/Winged helix DNA-binding domain"/>
    <property type="match status" value="1"/>
</dbReference>
<dbReference type="InterPro" id="IPR000835">
    <property type="entry name" value="HTH_MarR-typ"/>
</dbReference>
<dbReference type="OrthoDB" id="3216907at2"/>
<dbReference type="PRINTS" id="PR00598">
    <property type="entry name" value="HTHMARR"/>
</dbReference>
<dbReference type="SUPFAM" id="SSF46785">
    <property type="entry name" value="Winged helix' DNA-binding domain"/>
    <property type="match status" value="1"/>
</dbReference>
<dbReference type="RefSeq" id="WP_075030881.1">
    <property type="nucleotide sequence ID" value="NZ_FONR01000014.1"/>
</dbReference>
<keyword evidence="2" id="KW-0238">DNA-binding</keyword>
<dbReference type="InterPro" id="IPR039422">
    <property type="entry name" value="MarR/SlyA-like"/>
</dbReference>
<dbReference type="AlphaFoldDB" id="A0A1I2N9C7"/>
<proteinExistence type="predicted"/>